<reference evidence="1" key="1">
    <citation type="submission" date="2018-05" db="EMBL/GenBank/DDBJ databases">
        <authorList>
            <person name="Lanie J.A."/>
            <person name="Ng W.-L."/>
            <person name="Kazmierczak K.M."/>
            <person name="Andrzejewski T.M."/>
            <person name="Davidsen T.M."/>
            <person name="Wayne K.J."/>
            <person name="Tettelin H."/>
            <person name="Glass J.I."/>
            <person name="Rusch D."/>
            <person name="Podicherti R."/>
            <person name="Tsui H.-C.T."/>
            <person name="Winkler M.E."/>
        </authorList>
    </citation>
    <scope>NUCLEOTIDE SEQUENCE</scope>
</reference>
<name>A0A382N9I4_9ZZZZ</name>
<dbReference type="AlphaFoldDB" id="A0A382N9I4"/>
<organism evidence="1">
    <name type="scientific">marine metagenome</name>
    <dbReference type="NCBI Taxonomy" id="408172"/>
    <lineage>
        <taxon>unclassified sequences</taxon>
        <taxon>metagenomes</taxon>
        <taxon>ecological metagenomes</taxon>
    </lineage>
</organism>
<protein>
    <submittedName>
        <fullName evidence="1">Uncharacterized protein</fullName>
    </submittedName>
</protein>
<proteinExistence type="predicted"/>
<dbReference type="EMBL" id="UINC01098937">
    <property type="protein sequence ID" value="SVC57829.1"/>
    <property type="molecule type" value="Genomic_DNA"/>
</dbReference>
<sequence>MTTFRITFIALTLSLASAFGQSQLPPLEKSVEDKSTGLNVPPGFEVDLVYKVDKRKYGSWIAMTFDDKGRLAVSDQGRAGTFSIEIPKPGEAFDESKIKKLNVKSSQWGMLHAFGHLYMMGNRSLNRAKVLANGDLGPTEFLAE</sequence>
<evidence type="ECO:0000313" key="1">
    <source>
        <dbReference type="EMBL" id="SVC57829.1"/>
    </source>
</evidence>
<gene>
    <name evidence="1" type="ORF">METZ01_LOCUS310683</name>
</gene>
<accession>A0A382N9I4</accession>
<feature type="non-terminal residue" evidence="1">
    <location>
        <position position="144"/>
    </location>
</feature>